<name>A0A5C3QEB1_9AGAR</name>
<organism evidence="1 2">
    <name type="scientific">Pterulicium gracile</name>
    <dbReference type="NCBI Taxonomy" id="1884261"/>
    <lineage>
        <taxon>Eukaryota</taxon>
        <taxon>Fungi</taxon>
        <taxon>Dikarya</taxon>
        <taxon>Basidiomycota</taxon>
        <taxon>Agaricomycotina</taxon>
        <taxon>Agaricomycetes</taxon>
        <taxon>Agaricomycetidae</taxon>
        <taxon>Agaricales</taxon>
        <taxon>Pleurotineae</taxon>
        <taxon>Pterulaceae</taxon>
        <taxon>Pterulicium</taxon>
    </lineage>
</organism>
<reference evidence="1 2" key="1">
    <citation type="journal article" date="2019" name="Nat. Ecol. Evol.">
        <title>Megaphylogeny resolves global patterns of mushroom evolution.</title>
        <authorList>
            <person name="Varga T."/>
            <person name="Krizsan K."/>
            <person name="Foldi C."/>
            <person name="Dima B."/>
            <person name="Sanchez-Garcia M."/>
            <person name="Sanchez-Ramirez S."/>
            <person name="Szollosi G.J."/>
            <person name="Szarkandi J.G."/>
            <person name="Papp V."/>
            <person name="Albert L."/>
            <person name="Andreopoulos W."/>
            <person name="Angelini C."/>
            <person name="Antonin V."/>
            <person name="Barry K.W."/>
            <person name="Bougher N.L."/>
            <person name="Buchanan P."/>
            <person name="Buyck B."/>
            <person name="Bense V."/>
            <person name="Catcheside P."/>
            <person name="Chovatia M."/>
            <person name="Cooper J."/>
            <person name="Damon W."/>
            <person name="Desjardin D."/>
            <person name="Finy P."/>
            <person name="Geml J."/>
            <person name="Haridas S."/>
            <person name="Hughes K."/>
            <person name="Justo A."/>
            <person name="Karasinski D."/>
            <person name="Kautmanova I."/>
            <person name="Kiss B."/>
            <person name="Kocsube S."/>
            <person name="Kotiranta H."/>
            <person name="LaButti K.M."/>
            <person name="Lechner B.E."/>
            <person name="Liimatainen K."/>
            <person name="Lipzen A."/>
            <person name="Lukacs Z."/>
            <person name="Mihaltcheva S."/>
            <person name="Morgado L.N."/>
            <person name="Niskanen T."/>
            <person name="Noordeloos M.E."/>
            <person name="Ohm R.A."/>
            <person name="Ortiz-Santana B."/>
            <person name="Ovrebo C."/>
            <person name="Racz N."/>
            <person name="Riley R."/>
            <person name="Savchenko A."/>
            <person name="Shiryaev A."/>
            <person name="Soop K."/>
            <person name="Spirin V."/>
            <person name="Szebenyi C."/>
            <person name="Tomsovsky M."/>
            <person name="Tulloss R.E."/>
            <person name="Uehling J."/>
            <person name="Grigoriev I.V."/>
            <person name="Vagvolgyi C."/>
            <person name="Papp T."/>
            <person name="Martin F.M."/>
            <person name="Miettinen O."/>
            <person name="Hibbett D.S."/>
            <person name="Nagy L.G."/>
        </authorList>
    </citation>
    <scope>NUCLEOTIDE SEQUENCE [LARGE SCALE GENOMIC DNA]</scope>
    <source>
        <strain evidence="1 2">CBS 309.79</strain>
    </source>
</reference>
<dbReference type="EMBL" id="ML178829">
    <property type="protein sequence ID" value="TFL00403.1"/>
    <property type="molecule type" value="Genomic_DNA"/>
</dbReference>
<keyword evidence="2" id="KW-1185">Reference proteome</keyword>
<evidence type="ECO:0000313" key="2">
    <source>
        <dbReference type="Proteomes" id="UP000305067"/>
    </source>
</evidence>
<accession>A0A5C3QEB1</accession>
<proteinExistence type="predicted"/>
<protein>
    <submittedName>
        <fullName evidence="1">Uncharacterized protein</fullName>
    </submittedName>
</protein>
<dbReference type="Proteomes" id="UP000305067">
    <property type="component" value="Unassembled WGS sequence"/>
</dbReference>
<sequence>MNLRYRKLDVLLLQESIMPLRKTIKLRLYRDQNLRHRFHYLQLRDETYSILSPIAKREVLTDLRMYGRSVSLRSLTTRMQVLPIAGSFAPKLLHRHAREKTIRHLLLLPNIETLHIQLHRNESLYPFVPKTHPFLDQLLTVGAPTLRHIYLDMTLDHFISWQQCCSIMPRFEVVEHLRLRFAYCDRESAARNPPAGMLGIWAESFPKLTLLEVLFQWDWRDDDTDPTSFLAPFVAPKSFSLEELRVGLPLLRLSKEGQFQFFQQLLHLHAASLRTVDLIPFYLHNSGIFGNILDQDRLSHAVLRYYATPNGLPRLTQLRLFLPQSCGDKDALSAFLERSAGHLRSLRIFPGACKDHTEAAYASLDHQQAIKILGILAVEDGCSYQLSQLDLPVQVLSTGLLDTLEACISVQDSCLRFCFLGTAGSAEHDEDRFLAELKHRSYCQWNKFLLGRTKATNLVRISVDAWRTVQYAVTNALWLWEPQYPLPLDFIPGSISCTFPEPNEASEQAQFELSGERSRTKFEVMTSAYTSSVRPALTCVNGKFRKMKTRRDEVLRLGKTSGVGGLKPDVDERRGY</sequence>
<evidence type="ECO:0000313" key="1">
    <source>
        <dbReference type="EMBL" id="TFL00403.1"/>
    </source>
</evidence>
<dbReference type="AlphaFoldDB" id="A0A5C3QEB1"/>
<gene>
    <name evidence="1" type="ORF">BDV98DRAFT_656823</name>
</gene>